<evidence type="ECO:0000256" key="9">
    <source>
        <dbReference type="HAMAP-Rule" id="MF_00016"/>
    </source>
</evidence>
<dbReference type="PATRIC" id="fig|1618608.3.peg.188"/>
<comment type="domain">
    <text evidence="9">Has 3 domains, the large (RuvB-L) and small ATPase (RuvB-S) domains and the C-terminal head (RuvB-H) domain. The head domain binds DNA, while the ATPase domains jointly bind ATP, ADP or are empty depending on the state of the subunit in the translocation cycle. During a single DNA translocation step the structure of each domain remains the same, but their relative positions change.</text>
</comment>
<keyword evidence="4 9" id="KW-0378">Hydrolase</keyword>
<dbReference type="Gene3D" id="3.40.50.300">
    <property type="entry name" value="P-loop containing nucleotide triphosphate hydrolases"/>
    <property type="match status" value="1"/>
</dbReference>
<evidence type="ECO:0000256" key="6">
    <source>
        <dbReference type="ARBA" id="ARBA00023125"/>
    </source>
</evidence>
<feature type="binding site" evidence="9">
    <location>
        <position position="67"/>
    </location>
    <ligand>
        <name>ATP</name>
        <dbReference type="ChEBI" id="CHEBI:30616"/>
    </ligand>
</feature>
<sequence length="339" mass="37417">MSTDRLEADKPEKEDYALDLALRPKEWSDYVGQGHVKRNLRILIDAARMRAEPMEHVLLSGPAGLGKTSLAHLIAREMNTNIRVTSGPAIERVGDLASILTNLIPGDILFIDEVHRLNKLVEEILYPAMESRTLDIIIGKGPSARTIQIDLPPFTLVAATTRSGMLSGPLRSRFGASYRLDFYNADDLGKIVMRSAAILQTPIEPAAVERISISSRFTPRVANRLLKRTRDYAQVHGAGTVTDDIAQQTLNLLEIDALGLEPMDRRILDAIITTFSGGPVGLQALAATTSEEEDTIVEVYEPYLMQLGFLERTPRGRVATERAYEHLGRAYTAQSTLIS</sequence>
<dbReference type="CDD" id="cd00009">
    <property type="entry name" value="AAA"/>
    <property type="match status" value="1"/>
</dbReference>
<keyword evidence="8 9" id="KW-0234">DNA repair</keyword>
<dbReference type="GO" id="GO:0006281">
    <property type="term" value="P:DNA repair"/>
    <property type="evidence" value="ECO:0007669"/>
    <property type="project" value="UniProtKB-UniRule"/>
</dbReference>
<dbReference type="InterPro" id="IPR027417">
    <property type="entry name" value="P-loop_NTPase"/>
</dbReference>
<feature type="region of interest" description="Large ATPase domain (RuvB-L)" evidence="9">
    <location>
        <begin position="3"/>
        <end position="183"/>
    </location>
</feature>
<dbReference type="Gene3D" id="1.10.8.60">
    <property type="match status" value="1"/>
</dbReference>
<dbReference type="GO" id="GO:0005524">
    <property type="term" value="F:ATP binding"/>
    <property type="evidence" value="ECO:0007669"/>
    <property type="project" value="UniProtKB-UniRule"/>
</dbReference>
<feature type="binding site" evidence="9">
    <location>
        <position position="68"/>
    </location>
    <ligand>
        <name>Mg(2+)</name>
        <dbReference type="ChEBI" id="CHEBI:18420"/>
    </ligand>
</feature>
<dbReference type="GO" id="GO:0000400">
    <property type="term" value="F:four-way junction DNA binding"/>
    <property type="evidence" value="ECO:0007669"/>
    <property type="project" value="UniProtKB-UniRule"/>
</dbReference>
<dbReference type="HAMAP" id="MF_00016">
    <property type="entry name" value="DNA_HJ_migration_RuvB"/>
    <property type="match status" value="1"/>
</dbReference>
<dbReference type="SUPFAM" id="SSF46785">
    <property type="entry name" value="Winged helix' DNA-binding domain"/>
    <property type="match status" value="1"/>
</dbReference>
<feature type="binding site" evidence="9">
    <location>
        <position position="69"/>
    </location>
    <ligand>
        <name>ATP</name>
        <dbReference type="ChEBI" id="CHEBI:30616"/>
    </ligand>
</feature>
<protein>
    <recommendedName>
        <fullName evidence="9">Holliday junction branch migration complex subunit RuvB</fullName>
        <ecNumber evidence="9">3.6.4.-</ecNumber>
    </recommendedName>
</protein>
<comment type="catalytic activity">
    <reaction evidence="9">
        <text>ATP + H2O = ADP + phosphate + H(+)</text>
        <dbReference type="Rhea" id="RHEA:13065"/>
        <dbReference type="ChEBI" id="CHEBI:15377"/>
        <dbReference type="ChEBI" id="CHEBI:15378"/>
        <dbReference type="ChEBI" id="CHEBI:30616"/>
        <dbReference type="ChEBI" id="CHEBI:43474"/>
        <dbReference type="ChEBI" id="CHEBI:456216"/>
    </reaction>
</comment>
<dbReference type="InterPro" id="IPR041445">
    <property type="entry name" value="AAA_lid_4"/>
</dbReference>
<feature type="binding site" evidence="9">
    <location>
        <position position="183"/>
    </location>
    <ligand>
        <name>ATP</name>
        <dbReference type="ChEBI" id="CHEBI:30616"/>
    </ligand>
</feature>
<comment type="subunit">
    <text evidence="9">Homohexamer. Forms an RuvA(8)-RuvB(12)-Holliday junction (HJ) complex. HJ DNA is sandwiched between 2 RuvA tetramers; dsDNA enters through RuvA and exits via RuvB. An RuvB hexamer assembles on each DNA strand where it exits the tetramer. Each RuvB hexamer is contacted by two RuvA subunits (via domain III) on 2 adjacent RuvB subunits; this complex drives branch migration. In the full resolvosome a probable DNA-RuvA(4)-RuvB(12)-RuvC(2) complex forms which resolves the HJ.</text>
</comment>
<evidence type="ECO:0000256" key="1">
    <source>
        <dbReference type="ARBA" id="ARBA00022490"/>
    </source>
</evidence>
<keyword evidence="5 9" id="KW-0067">ATP-binding</keyword>
<dbReference type="InterPro" id="IPR036388">
    <property type="entry name" value="WH-like_DNA-bd_sf"/>
</dbReference>
<reference evidence="11 12" key="1">
    <citation type="journal article" date="2015" name="Nature">
        <title>rRNA introns, odd ribosomes, and small enigmatic genomes across a large radiation of phyla.</title>
        <authorList>
            <person name="Brown C.T."/>
            <person name="Hug L.A."/>
            <person name="Thomas B.C."/>
            <person name="Sharon I."/>
            <person name="Castelle C.J."/>
            <person name="Singh A."/>
            <person name="Wilkins M.J."/>
            <person name="Williams K.H."/>
            <person name="Banfield J.F."/>
        </authorList>
    </citation>
    <scope>NUCLEOTIDE SEQUENCE [LARGE SCALE GENOMIC DNA]</scope>
</reference>
<dbReference type="GO" id="GO:0005737">
    <property type="term" value="C:cytoplasm"/>
    <property type="evidence" value="ECO:0007669"/>
    <property type="project" value="UniProtKB-SubCell"/>
</dbReference>
<feature type="binding site" evidence="9">
    <location>
        <position position="312"/>
    </location>
    <ligand>
        <name>DNA</name>
        <dbReference type="ChEBI" id="CHEBI:16991"/>
    </ligand>
</feature>
<dbReference type="GO" id="GO:0009378">
    <property type="term" value="F:four-way junction helicase activity"/>
    <property type="evidence" value="ECO:0007669"/>
    <property type="project" value="InterPro"/>
</dbReference>
<comment type="caution">
    <text evidence="9">Lacks conserved residue(s) required for the propagation of feature annotation.</text>
</comment>
<evidence type="ECO:0000256" key="2">
    <source>
        <dbReference type="ARBA" id="ARBA00022741"/>
    </source>
</evidence>
<dbReference type="SMART" id="SM00382">
    <property type="entry name" value="AAA"/>
    <property type="match status" value="1"/>
</dbReference>
<evidence type="ECO:0000313" key="12">
    <source>
        <dbReference type="Proteomes" id="UP000034201"/>
    </source>
</evidence>
<feature type="region of interest" description="Small ATPAse domain (RuvB-S)" evidence="9">
    <location>
        <begin position="184"/>
        <end position="254"/>
    </location>
</feature>
<name>A0A0G1WQW3_9BACT</name>
<dbReference type="GO" id="GO:0016887">
    <property type="term" value="F:ATP hydrolysis activity"/>
    <property type="evidence" value="ECO:0007669"/>
    <property type="project" value="RHEA"/>
</dbReference>
<dbReference type="GO" id="GO:0048476">
    <property type="term" value="C:Holliday junction resolvase complex"/>
    <property type="evidence" value="ECO:0007669"/>
    <property type="project" value="UniProtKB-UniRule"/>
</dbReference>
<dbReference type="InterPro" id="IPR008823">
    <property type="entry name" value="RuvB_wg_C"/>
</dbReference>
<evidence type="ECO:0000313" key="11">
    <source>
        <dbReference type="EMBL" id="KKW21238.1"/>
    </source>
</evidence>
<dbReference type="Pfam" id="PF05491">
    <property type="entry name" value="WHD_RuvB"/>
    <property type="match status" value="1"/>
</dbReference>
<dbReference type="Proteomes" id="UP000034201">
    <property type="component" value="Unassembled WGS sequence"/>
</dbReference>
<comment type="function">
    <text evidence="9">The RuvA-RuvB-RuvC complex processes Holliday junction (HJ) DNA during genetic recombination and DNA repair, while the RuvA-RuvB complex plays an important role in the rescue of blocked DNA replication forks via replication fork reversal (RFR). RuvA specifically binds to HJ cruciform DNA, conferring on it an open structure. The RuvB hexamer acts as an ATP-dependent pump, pulling dsDNA into and through the RuvAB complex. RuvB forms 2 homohexamers on either side of HJ DNA bound by 1 or 2 RuvA tetramers; 4 subunits per hexamer contact DNA at a time. Coordinated motions by a converter formed by DNA-disengaged RuvB subunits stimulates ATP hydrolysis and nucleotide exchange. Immobilization of the converter enables RuvB to convert the ATP-contained energy into a lever motion, pulling 2 nucleotides of DNA out of the RuvA tetramer per ATP hydrolyzed, thus driving DNA branch migration. The RuvB motors rotate together with the DNA substrate, which together with the progressing nucleotide cycle form the mechanistic basis for DNA recombination by continuous HJ branch migration. Branch migration allows RuvC to scan DNA until it finds its consensus sequence, where it cleaves and resolves cruciform DNA.</text>
</comment>
<feature type="region of interest" description="Head domain (RuvB-H)" evidence="9">
    <location>
        <begin position="257"/>
        <end position="339"/>
    </location>
</feature>
<keyword evidence="1 9" id="KW-0963">Cytoplasm</keyword>
<feature type="binding site" evidence="9">
    <location>
        <position position="173"/>
    </location>
    <ligand>
        <name>ATP</name>
        <dbReference type="ChEBI" id="CHEBI:30616"/>
    </ligand>
</feature>
<dbReference type="SUPFAM" id="SSF52540">
    <property type="entry name" value="P-loop containing nucleoside triphosphate hydrolases"/>
    <property type="match status" value="1"/>
</dbReference>
<comment type="similarity">
    <text evidence="9">Belongs to the RuvB family.</text>
</comment>
<dbReference type="Pfam" id="PF05496">
    <property type="entry name" value="RuvB_N"/>
    <property type="match status" value="1"/>
</dbReference>
<feature type="binding site" evidence="9">
    <location>
        <position position="22"/>
    </location>
    <ligand>
        <name>ATP</name>
        <dbReference type="ChEBI" id="CHEBI:30616"/>
    </ligand>
</feature>
<feature type="domain" description="AAA+ ATPase" evidence="10">
    <location>
        <begin position="53"/>
        <end position="186"/>
    </location>
</feature>
<evidence type="ECO:0000256" key="5">
    <source>
        <dbReference type="ARBA" id="ARBA00022840"/>
    </source>
</evidence>
<dbReference type="GO" id="GO:0006310">
    <property type="term" value="P:DNA recombination"/>
    <property type="evidence" value="ECO:0007669"/>
    <property type="project" value="UniProtKB-UniRule"/>
</dbReference>
<dbReference type="PANTHER" id="PTHR42848">
    <property type="match status" value="1"/>
</dbReference>
<comment type="caution">
    <text evidence="11">The sequence shown here is derived from an EMBL/GenBank/DDBJ whole genome shotgun (WGS) entry which is preliminary data.</text>
</comment>
<feature type="binding site" evidence="9">
    <location>
        <position position="317"/>
    </location>
    <ligand>
        <name>DNA</name>
        <dbReference type="ChEBI" id="CHEBI:16991"/>
    </ligand>
</feature>
<keyword evidence="3 9" id="KW-0227">DNA damage</keyword>
<keyword evidence="11" id="KW-0347">Helicase</keyword>
<dbReference type="InterPro" id="IPR004605">
    <property type="entry name" value="DNA_helicase_Holl-junc_RuvB"/>
</dbReference>
<dbReference type="NCBIfam" id="TIGR00635">
    <property type="entry name" value="ruvB"/>
    <property type="match status" value="1"/>
</dbReference>
<dbReference type="EC" id="3.6.4.-" evidence="9"/>
<organism evidence="11 12">
    <name type="scientific">Candidatus Adlerbacteria bacterium GW2011_GWC1_50_9</name>
    <dbReference type="NCBI Taxonomy" id="1618608"/>
    <lineage>
        <taxon>Bacteria</taxon>
        <taxon>Candidatus Adleribacteriota</taxon>
    </lineage>
</organism>
<dbReference type="PANTHER" id="PTHR42848:SF1">
    <property type="entry name" value="HOLLIDAY JUNCTION BRANCH MIGRATION COMPLEX SUBUNIT RUVB"/>
    <property type="match status" value="1"/>
</dbReference>
<evidence type="ECO:0000256" key="4">
    <source>
        <dbReference type="ARBA" id="ARBA00022801"/>
    </source>
</evidence>
<dbReference type="NCBIfam" id="NF000868">
    <property type="entry name" value="PRK00080.1"/>
    <property type="match status" value="1"/>
</dbReference>
<gene>
    <name evidence="9" type="primary">ruvB</name>
    <name evidence="11" type="ORF">UY61_C0011G0004</name>
</gene>
<keyword evidence="7 9" id="KW-0233">DNA recombination</keyword>
<feature type="binding site" evidence="9">
    <location>
        <position position="220"/>
    </location>
    <ligand>
        <name>ATP</name>
        <dbReference type="ChEBI" id="CHEBI:30616"/>
    </ligand>
</feature>
<feature type="binding site" evidence="9">
    <location>
        <position position="23"/>
    </location>
    <ligand>
        <name>ATP</name>
        <dbReference type="ChEBI" id="CHEBI:30616"/>
    </ligand>
</feature>
<dbReference type="Pfam" id="PF17864">
    <property type="entry name" value="AAA_lid_4"/>
    <property type="match status" value="1"/>
</dbReference>
<feature type="binding site" evidence="9">
    <location>
        <position position="68"/>
    </location>
    <ligand>
        <name>ATP</name>
        <dbReference type="ChEBI" id="CHEBI:30616"/>
    </ligand>
</feature>
<dbReference type="EMBL" id="LCQQ01000011">
    <property type="protein sequence ID" value="KKW21238.1"/>
    <property type="molecule type" value="Genomic_DNA"/>
</dbReference>
<keyword evidence="2 9" id="KW-0547">Nucleotide-binding</keyword>
<dbReference type="Gene3D" id="1.10.10.10">
    <property type="entry name" value="Winged helix-like DNA-binding domain superfamily/Winged helix DNA-binding domain"/>
    <property type="match status" value="1"/>
</dbReference>
<accession>A0A0G1WQW3</accession>
<feature type="binding site" evidence="9">
    <location>
        <position position="64"/>
    </location>
    <ligand>
        <name>ATP</name>
        <dbReference type="ChEBI" id="CHEBI:30616"/>
    </ligand>
</feature>
<dbReference type="InterPro" id="IPR008824">
    <property type="entry name" value="RuvB-like_N"/>
</dbReference>
<keyword evidence="6 9" id="KW-0238">DNA-binding</keyword>
<evidence type="ECO:0000256" key="7">
    <source>
        <dbReference type="ARBA" id="ARBA00023172"/>
    </source>
</evidence>
<dbReference type="AlphaFoldDB" id="A0A0G1WQW3"/>
<evidence type="ECO:0000259" key="10">
    <source>
        <dbReference type="SMART" id="SM00382"/>
    </source>
</evidence>
<evidence type="ECO:0000256" key="3">
    <source>
        <dbReference type="ARBA" id="ARBA00022763"/>
    </source>
</evidence>
<dbReference type="InterPro" id="IPR003593">
    <property type="entry name" value="AAA+_ATPase"/>
</dbReference>
<evidence type="ECO:0000256" key="8">
    <source>
        <dbReference type="ARBA" id="ARBA00023204"/>
    </source>
</evidence>
<comment type="subcellular location">
    <subcellularLocation>
        <location evidence="9">Cytoplasm</location>
    </subcellularLocation>
</comment>
<proteinExistence type="inferred from homology"/>
<dbReference type="InterPro" id="IPR036390">
    <property type="entry name" value="WH_DNA-bd_sf"/>
</dbReference>